<reference evidence="17 18" key="1">
    <citation type="journal article" date="2016" name="Nat. Commun.">
        <title>Extremotolerant tardigrade genome and improved radiotolerance of human cultured cells by tardigrade-unique protein.</title>
        <authorList>
            <person name="Hashimoto T."/>
            <person name="Horikawa D.D."/>
            <person name="Saito Y."/>
            <person name="Kuwahara H."/>
            <person name="Kozuka-Hata H."/>
            <person name="Shin-I T."/>
            <person name="Minakuchi Y."/>
            <person name="Ohishi K."/>
            <person name="Motoyama A."/>
            <person name="Aizu T."/>
            <person name="Enomoto A."/>
            <person name="Kondo K."/>
            <person name="Tanaka S."/>
            <person name="Hara Y."/>
            <person name="Koshikawa S."/>
            <person name="Sagara H."/>
            <person name="Miura T."/>
            <person name="Yokobori S."/>
            <person name="Miyagawa K."/>
            <person name="Suzuki Y."/>
            <person name="Kubo T."/>
            <person name="Oyama M."/>
            <person name="Kohara Y."/>
            <person name="Fujiyama A."/>
            <person name="Arakawa K."/>
            <person name="Katayama T."/>
            <person name="Toyoda A."/>
            <person name="Kunieda T."/>
        </authorList>
    </citation>
    <scope>NUCLEOTIDE SEQUENCE [LARGE SCALE GENOMIC DNA]</scope>
    <source>
        <strain evidence="17 18">YOKOZUNA-1</strain>
    </source>
</reference>
<evidence type="ECO:0000256" key="2">
    <source>
        <dbReference type="ARBA" id="ARBA00004760"/>
    </source>
</evidence>
<evidence type="ECO:0000256" key="1">
    <source>
        <dbReference type="ARBA" id="ARBA00001933"/>
    </source>
</evidence>
<dbReference type="AlphaFoldDB" id="A0A1D1VPL7"/>
<dbReference type="GO" id="GO:0004758">
    <property type="term" value="F:serine C-palmitoyltransferase activity"/>
    <property type="evidence" value="ECO:0007669"/>
    <property type="project" value="UniProtKB-EC"/>
</dbReference>
<dbReference type="Pfam" id="PF00155">
    <property type="entry name" value="Aminotran_1_2"/>
    <property type="match status" value="1"/>
</dbReference>
<keyword evidence="6" id="KW-0808">Transferase</keyword>
<dbReference type="EC" id="2.3.1.50" evidence="5"/>
<protein>
    <recommendedName>
        <fullName evidence="11">Serine palmitoyltransferase 1</fullName>
        <ecNumber evidence="5">2.3.1.50</ecNumber>
    </recommendedName>
    <alternativeName>
        <fullName evidence="12">Long chain base biosynthesis protein 1</fullName>
    </alternativeName>
    <alternativeName>
        <fullName evidence="13">Serine-palmitoyl-CoA transferase 1</fullName>
    </alternativeName>
</protein>
<dbReference type="InterPro" id="IPR050087">
    <property type="entry name" value="AON_synthase_class-II"/>
</dbReference>
<keyword evidence="10" id="KW-0012">Acyltransferase</keyword>
<comment type="pathway">
    <text evidence="3">Sphingolipid metabolism.</text>
</comment>
<keyword evidence="14" id="KW-0812">Transmembrane</keyword>
<evidence type="ECO:0000256" key="3">
    <source>
        <dbReference type="ARBA" id="ARBA00004991"/>
    </source>
</evidence>
<keyword evidence="14" id="KW-0472">Membrane</keyword>
<feature type="chain" id="PRO_5008898686" description="Serine palmitoyltransferase 1" evidence="15">
    <location>
        <begin position="24"/>
        <end position="517"/>
    </location>
</feature>
<evidence type="ECO:0000256" key="13">
    <source>
        <dbReference type="ARBA" id="ARBA00042649"/>
    </source>
</evidence>
<evidence type="ECO:0000256" key="6">
    <source>
        <dbReference type="ARBA" id="ARBA00022679"/>
    </source>
</evidence>
<comment type="similarity">
    <text evidence="4">Belongs to the class-II pyridoxal-phosphate-dependent aminotransferase family.</text>
</comment>
<feature type="transmembrane region" description="Helical" evidence="14">
    <location>
        <begin position="42"/>
        <end position="60"/>
    </location>
</feature>
<dbReference type="InterPro" id="IPR015422">
    <property type="entry name" value="PyrdxlP-dep_Trfase_small"/>
</dbReference>
<keyword evidence="8" id="KW-0746">Sphingolipid metabolism</keyword>
<dbReference type="GO" id="GO:0005783">
    <property type="term" value="C:endoplasmic reticulum"/>
    <property type="evidence" value="ECO:0007669"/>
    <property type="project" value="TreeGrafter"/>
</dbReference>
<evidence type="ECO:0000256" key="15">
    <source>
        <dbReference type="SAM" id="SignalP"/>
    </source>
</evidence>
<evidence type="ECO:0000259" key="16">
    <source>
        <dbReference type="Pfam" id="PF00155"/>
    </source>
</evidence>
<dbReference type="STRING" id="947166.A0A1D1VPL7"/>
<keyword evidence="14" id="KW-1133">Transmembrane helix</keyword>
<dbReference type="GO" id="GO:0046512">
    <property type="term" value="P:sphingosine biosynthetic process"/>
    <property type="evidence" value="ECO:0007669"/>
    <property type="project" value="TreeGrafter"/>
</dbReference>
<feature type="signal peptide" evidence="15">
    <location>
        <begin position="1"/>
        <end position="23"/>
    </location>
</feature>
<dbReference type="PANTHER" id="PTHR13693">
    <property type="entry name" value="CLASS II AMINOTRANSFERASE/8-AMINO-7-OXONONANOATE SYNTHASE"/>
    <property type="match status" value="1"/>
</dbReference>
<evidence type="ECO:0000256" key="4">
    <source>
        <dbReference type="ARBA" id="ARBA00008392"/>
    </source>
</evidence>
<dbReference type="Gene3D" id="3.90.1150.10">
    <property type="entry name" value="Aspartate Aminotransferase, domain 1"/>
    <property type="match status" value="1"/>
</dbReference>
<feature type="domain" description="Aminotransferase class I/classII large" evidence="16">
    <location>
        <begin position="130"/>
        <end position="508"/>
    </location>
</feature>
<accession>A0A1D1VPL7</accession>
<evidence type="ECO:0000256" key="5">
    <source>
        <dbReference type="ARBA" id="ARBA00013220"/>
    </source>
</evidence>
<evidence type="ECO:0000256" key="8">
    <source>
        <dbReference type="ARBA" id="ARBA00022919"/>
    </source>
</evidence>
<dbReference type="SUPFAM" id="SSF53383">
    <property type="entry name" value="PLP-dependent transferases"/>
    <property type="match status" value="1"/>
</dbReference>
<sequence>MPRFSKTIFLPFVVFPILIATHGFQSKNPNASWVEHILGTSWMHFLLEISLTLYIIYVSIHKMKRNSPNPLKESLEQLTEKEKENLIKEWTPEPLVPASFVQDIEMNEAHRPKVVCESKIAKYVSCNGRQYLNMSSYNFLNFVGNAQLEETAKRTIRKYGVGSCGPRGFYGTVDVHLELEEKIAKFMQCEEAILYSYGTATISSAIPAYSKRGDLIFVDDGVNFSIQQGLVVSRSNLKYFRHNDVKHLESLLEALRLQDQIALSRPRRHFLEKDDVDHPSKRRVFLVVEGLYANYGDLCPLPQLVALKKKYKFRIFLDETFSIGVIGRTGRGVTEHFDVARDDIDLYTGSLENALGSTGGFCCGSTFVIDHQRLSGLGYCFSASLPPLLAAAASTALDLVQERPELFDQLRANSEYMHKELSRLPGLSLHGLPGSPLKHLRLAVPSESRQQDADLLNRVVNHVYTNGSTLFITAKYAPAETLLPQPSIRVAVNAELTQSEMTSAVQEIASAAKEVLL</sequence>
<dbReference type="InterPro" id="IPR015421">
    <property type="entry name" value="PyrdxlP-dep_Trfase_major"/>
</dbReference>
<evidence type="ECO:0000256" key="14">
    <source>
        <dbReference type="SAM" id="Phobius"/>
    </source>
</evidence>
<dbReference type="InterPro" id="IPR004839">
    <property type="entry name" value="Aminotransferase_I/II_large"/>
</dbReference>
<comment type="pathway">
    <text evidence="2">Lipid metabolism; sphingolipid metabolism.</text>
</comment>
<comment type="caution">
    <text evidence="17">The sequence shown here is derived from an EMBL/GenBank/DDBJ whole genome shotgun (WGS) entry which is preliminary data.</text>
</comment>
<dbReference type="GO" id="GO:0030170">
    <property type="term" value="F:pyridoxal phosphate binding"/>
    <property type="evidence" value="ECO:0007669"/>
    <property type="project" value="InterPro"/>
</dbReference>
<evidence type="ECO:0000256" key="7">
    <source>
        <dbReference type="ARBA" id="ARBA00022898"/>
    </source>
</evidence>
<dbReference type="FunFam" id="3.40.640.10:FF:000049">
    <property type="entry name" value="serine palmitoyltransferase 1 isoform X1"/>
    <property type="match status" value="1"/>
</dbReference>
<evidence type="ECO:0000256" key="11">
    <source>
        <dbReference type="ARBA" id="ARBA00041066"/>
    </source>
</evidence>
<evidence type="ECO:0000256" key="12">
    <source>
        <dbReference type="ARBA" id="ARBA00041765"/>
    </source>
</evidence>
<evidence type="ECO:0000313" key="18">
    <source>
        <dbReference type="Proteomes" id="UP000186922"/>
    </source>
</evidence>
<keyword evidence="15" id="KW-0732">Signal</keyword>
<comment type="cofactor">
    <cofactor evidence="1">
        <name>pyridoxal 5'-phosphate</name>
        <dbReference type="ChEBI" id="CHEBI:597326"/>
    </cofactor>
</comment>
<evidence type="ECO:0000256" key="10">
    <source>
        <dbReference type="ARBA" id="ARBA00023315"/>
    </source>
</evidence>
<organism evidence="17 18">
    <name type="scientific">Ramazzottius varieornatus</name>
    <name type="common">Water bear</name>
    <name type="synonym">Tardigrade</name>
    <dbReference type="NCBI Taxonomy" id="947166"/>
    <lineage>
        <taxon>Eukaryota</taxon>
        <taxon>Metazoa</taxon>
        <taxon>Ecdysozoa</taxon>
        <taxon>Tardigrada</taxon>
        <taxon>Eutardigrada</taxon>
        <taxon>Parachela</taxon>
        <taxon>Hypsibioidea</taxon>
        <taxon>Ramazzottiidae</taxon>
        <taxon>Ramazzottius</taxon>
    </lineage>
</organism>
<gene>
    <name evidence="17" type="primary">RvY_13924-1</name>
    <name evidence="17" type="synonym">RvY_13924.1</name>
    <name evidence="17" type="ORF">RvY_13924</name>
</gene>
<dbReference type="Proteomes" id="UP000186922">
    <property type="component" value="Unassembled WGS sequence"/>
</dbReference>
<dbReference type="InterPro" id="IPR015424">
    <property type="entry name" value="PyrdxlP-dep_Trfase"/>
</dbReference>
<dbReference type="Gene3D" id="3.40.640.10">
    <property type="entry name" value="Type I PLP-dependent aspartate aminotransferase-like (Major domain)"/>
    <property type="match status" value="1"/>
</dbReference>
<keyword evidence="18" id="KW-1185">Reference proteome</keyword>
<evidence type="ECO:0000256" key="9">
    <source>
        <dbReference type="ARBA" id="ARBA00023098"/>
    </source>
</evidence>
<dbReference type="GO" id="GO:0046513">
    <property type="term" value="P:ceramide biosynthetic process"/>
    <property type="evidence" value="ECO:0007669"/>
    <property type="project" value="TreeGrafter"/>
</dbReference>
<dbReference type="OrthoDB" id="3168162at2759"/>
<keyword evidence="9" id="KW-0443">Lipid metabolism</keyword>
<evidence type="ECO:0000313" key="17">
    <source>
        <dbReference type="EMBL" id="GAV03515.1"/>
    </source>
</evidence>
<dbReference type="PANTHER" id="PTHR13693:SF2">
    <property type="entry name" value="SERINE PALMITOYLTRANSFERASE 1"/>
    <property type="match status" value="1"/>
</dbReference>
<dbReference type="EMBL" id="BDGG01000009">
    <property type="protein sequence ID" value="GAV03515.1"/>
    <property type="molecule type" value="Genomic_DNA"/>
</dbReference>
<dbReference type="GO" id="GO:0016020">
    <property type="term" value="C:membrane"/>
    <property type="evidence" value="ECO:0007669"/>
    <property type="project" value="GOC"/>
</dbReference>
<proteinExistence type="inferred from homology"/>
<name>A0A1D1VPL7_RAMVA</name>
<keyword evidence="7" id="KW-0663">Pyridoxal phosphate</keyword>